<accession>A0A2Z6DZY6</accession>
<name>A0A2Z6DZY6_HYDTE</name>
<dbReference type="AlphaFoldDB" id="A0A2Z6DZY6"/>
<evidence type="ECO:0000313" key="1">
    <source>
        <dbReference type="EMBL" id="BBD77899.1"/>
    </source>
</evidence>
<proteinExistence type="predicted"/>
<sequence>MWRHDDQAATLRRWFRREPPAMHSLYAAGRDWARMTERFMARLVTVSGRALLADEATASVTLPEARGVGRPADLLLVLQTQSPRQRFDLTLRQGWGYLNLKAAAVALPLLDETQRERLFAAFEHHARRYDVVVLFGGGASVADASWWLTSTPRHWLLAEVSGSGWRAALERARELVHLGVDRITLLADGADLREAARFLAHLQRAIVRQTSLPVWQAAPLALLDTFWPAEGVAA</sequence>
<protein>
    <submittedName>
        <fullName evidence="1">Flagellar FleN</fullName>
    </submittedName>
</protein>
<reference evidence="1 2" key="1">
    <citation type="submission" date="2018-04" db="EMBL/GenBank/DDBJ databases">
        <title>Complete genome sequence of Hydrogenophilus thermoluteolus TH-1.</title>
        <authorList>
            <person name="Arai H."/>
        </authorList>
    </citation>
    <scope>NUCLEOTIDE SEQUENCE [LARGE SCALE GENOMIC DNA]</scope>
    <source>
        <strain evidence="1 2">TH-1</strain>
    </source>
</reference>
<keyword evidence="1" id="KW-0282">Flagellum</keyword>
<keyword evidence="2" id="KW-1185">Reference proteome</keyword>
<keyword evidence="1" id="KW-0966">Cell projection</keyword>
<evidence type="ECO:0000313" key="2">
    <source>
        <dbReference type="Proteomes" id="UP000262004"/>
    </source>
</evidence>
<keyword evidence="1" id="KW-0969">Cilium</keyword>
<dbReference type="RefSeq" id="WP_119335594.1">
    <property type="nucleotide sequence ID" value="NZ_AP018558.1"/>
</dbReference>
<dbReference type="Proteomes" id="UP000262004">
    <property type="component" value="Chromosome"/>
</dbReference>
<organism evidence="1 2">
    <name type="scientific">Hydrogenophilus thermoluteolus</name>
    <name type="common">Pseudomonas hydrogenothermophila</name>
    <dbReference type="NCBI Taxonomy" id="297"/>
    <lineage>
        <taxon>Bacteria</taxon>
        <taxon>Pseudomonadati</taxon>
        <taxon>Pseudomonadota</taxon>
        <taxon>Hydrogenophilia</taxon>
        <taxon>Hydrogenophilales</taxon>
        <taxon>Hydrogenophilaceae</taxon>
        <taxon>Hydrogenophilus</taxon>
    </lineage>
</organism>
<dbReference type="KEGG" id="htl:HPTL_1639"/>
<gene>
    <name evidence="1" type="primary">fleN</name>
    <name evidence="1" type="ORF">HPTL_1639</name>
</gene>
<dbReference type="OrthoDB" id="5296586at2"/>
<dbReference type="EMBL" id="AP018558">
    <property type="protein sequence ID" value="BBD77899.1"/>
    <property type="molecule type" value="Genomic_DNA"/>
</dbReference>